<dbReference type="Pfam" id="PF07730">
    <property type="entry name" value="HisKA_3"/>
    <property type="match status" value="1"/>
</dbReference>
<dbReference type="InterPro" id="IPR003594">
    <property type="entry name" value="HATPase_dom"/>
</dbReference>
<dbReference type="SUPFAM" id="SSF55874">
    <property type="entry name" value="ATPase domain of HSP90 chaperone/DNA topoisomerase II/histidine kinase"/>
    <property type="match status" value="1"/>
</dbReference>
<evidence type="ECO:0000256" key="2">
    <source>
        <dbReference type="ARBA" id="ARBA00012438"/>
    </source>
</evidence>
<evidence type="ECO:0000313" key="11">
    <source>
        <dbReference type="EMBL" id="WBM80778.1"/>
    </source>
</evidence>
<evidence type="ECO:0000256" key="1">
    <source>
        <dbReference type="ARBA" id="ARBA00000085"/>
    </source>
</evidence>
<dbReference type="Pfam" id="PF02518">
    <property type="entry name" value="HATPase_c"/>
    <property type="match status" value="1"/>
</dbReference>
<dbReference type="SMART" id="SM00387">
    <property type="entry name" value="HATPase_c"/>
    <property type="match status" value="1"/>
</dbReference>
<keyword evidence="9" id="KW-1133">Transmembrane helix</keyword>
<gene>
    <name evidence="11" type="ORF">KIV56_05375</name>
</gene>
<evidence type="ECO:0000256" key="8">
    <source>
        <dbReference type="ARBA" id="ARBA00023012"/>
    </source>
</evidence>
<dbReference type="InterPro" id="IPR036890">
    <property type="entry name" value="HATPase_C_sf"/>
</dbReference>
<dbReference type="PANTHER" id="PTHR24421:SF10">
    <property type="entry name" value="NITRATE_NITRITE SENSOR PROTEIN NARQ"/>
    <property type="match status" value="1"/>
</dbReference>
<evidence type="ECO:0000256" key="5">
    <source>
        <dbReference type="ARBA" id="ARBA00022741"/>
    </source>
</evidence>
<evidence type="ECO:0000256" key="7">
    <source>
        <dbReference type="ARBA" id="ARBA00022840"/>
    </source>
</evidence>
<feature type="domain" description="Histidine kinase/HSP90-like ATPase" evidence="10">
    <location>
        <begin position="227"/>
        <end position="320"/>
    </location>
</feature>
<organism evidence="11 12">
    <name type="scientific">Cryobacterium breve</name>
    <dbReference type="NCBI Taxonomy" id="1259258"/>
    <lineage>
        <taxon>Bacteria</taxon>
        <taxon>Bacillati</taxon>
        <taxon>Actinomycetota</taxon>
        <taxon>Actinomycetes</taxon>
        <taxon>Micrococcales</taxon>
        <taxon>Microbacteriaceae</taxon>
        <taxon>Cryobacterium</taxon>
    </lineage>
</organism>
<keyword evidence="12" id="KW-1185">Reference proteome</keyword>
<name>A0ABY7NE47_9MICO</name>
<dbReference type="GO" id="GO:0016301">
    <property type="term" value="F:kinase activity"/>
    <property type="evidence" value="ECO:0007669"/>
    <property type="project" value="UniProtKB-KW"/>
</dbReference>
<evidence type="ECO:0000256" key="3">
    <source>
        <dbReference type="ARBA" id="ARBA00022553"/>
    </source>
</evidence>
<evidence type="ECO:0000256" key="9">
    <source>
        <dbReference type="SAM" id="Phobius"/>
    </source>
</evidence>
<dbReference type="EC" id="2.7.13.3" evidence="2"/>
<evidence type="ECO:0000256" key="4">
    <source>
        <dbReference type="ARBA" id="ARBA00022679"/>
    </source>
</evidence>
<sequence length="322" mass="33555">MCAAAAGALILLRPDIGLPYVALGFAIVLGIARGARVWVYASVAVAWTATIALAGTLGVPLQPARIAITTVALAALCAIGEGCAPGANRSASLRRRADARRQSAEQRERVRIARELHDVLAHSLSQINVQAGVGLHLIDSQPAKAAEALANIKLTSKNALDEVRTVLGILRSDTDGVTGERAGGAAPLTPEPDLSRLPALIDSYSAQGLHVELVAELQPAMAATGAATQLALYRICQEALTNVLRHSQTLSATVRLELDDGDAVLTVTDEGSTEPLDPAIVPGGGLLGMRERAELLGGSLRVERPSPGGFLVEARLPLRRGR</sequence>
<feature type="transmembrane region" description="Helical" evidence="9">
    <location>
        <begin position="40"/>
        <end position="59"/>
    </location>
</feature>
<keyword evidence="8" id="KW-0902">Two-component regulatory system</keyword>
<comment type="catalytic activity">
    <reaction evidence="1">
        <text>ATP + protein L-histidine = ADP + protein N-phospho-L-histidine.</text>
        <dbReference type="EC" id="2.7.13.3"/>
    </reaction>
</comment>
<keyword evidence="7" id="KW-0067">ATP-binding</keyword>
<dbReference type="InterPro" id="IPR050482">
    <property type="entry name" value="Sensor_HK_TwoCompSys"/>
</dbReference>
<keyword evidence="9" id="KW-0472">Membrane</keyword>
<dbReference type="EMBL" id="CP075584">
    <property type="protein sequence ID" value="WBM80778.1"/>
    <property type="molecule type" value="Genomic_DNA"/>
</dbReference>
<dbReference type="RefSeq" id="WP_281535469.1">
    <property type="nucleotide sequence ID" value="NZ_CP075584.1"/>
</dbReference>
<dbReference type="Gene3D" id="1.20.5.1930">
    <property type="match status" value="1"/>
</dbReference>
<protein>
    <recommendedName>
        <fullName evidence="2">histidine kinase</fullName>
        <ecNumber evidence="2">2.7.13.3</ecNumber>
    </recommendedName>
</protein>
<keyword evidence="9" id="KW-0812">Transmembrane</keyword>
<evidence type="ECO:0000313" key="12">
    <source>
        <dbReference type="Proteomes" id="UP001212421"/>
    </source>
</evidence>
<evidence type="ECO:0000259" key="10">
    <source>
        <dbReference type="SMART" id="SM00387"/>
    </source>
</evidence>
<keyword evidence="4" id="KW-0808">Transferase</keyword>
<dbReference type="InterPro" id="IPR011712">
    <property type="entry name" value="Sig_transdc_His_kin_sub3_dim/P"/>
</dbReference>
<proteinExistence type="predicted"/>
<accession>A0ABY7NE47</accession>
<dbReference type="Gene3D" id="3.30.565.10">
    <property type="entry name" value="Histidine kinase-like ATPase, C-terminal domain"/>
    <property type="match status" value="1"/>
</dbReference>
<keyword evidence="6 11" id="KW-0418">Kinase</keyword>
<reference evidence="11 12" key="1">
    <citation type="submission" date="2021-05" db="EMBL/GenBank/DDBJ databases">
        <authorList>
            <person name="Kumar R."/>
            <person name="Kumar A."/>
            <person name="Mukhia S."/>
        </authorList>
    </citation>
    <scope>NUCLEOTIDE SEQUENCE [LARGE SCALE GENOMIC DNA]</scope>
    <source>
        <strain evidence="11 12">ERMR7:08</strain>
    </source>
</reference>
<dbReference type="Proteomes" id="UP001212421">
    <property type="component" value="Chromosome"/>
</dbReference>
<keyword evidence="5" id="KW-0547">Nucleotide-binding</keyword>
<dbReference type="PANTHER" id="PTHR24421">
    <property type="entry name" value="NITRATE/NITRITE SENSOR PROTEIN NARX-RELATED"/>
    <property type="match status" value="1"/>
</dbReference>
<keyword evidence="3" id="KW-0597">Phosphoprotein</keyword>
<evidence type="ECO:0000256" key="6">
    <source>
        <dbReference type="ARBA" id="ARBA00022777"/>
    </source>
</evidence>
<dbReference type="CDD" id="cd16917">
    <property type="entry name" value="HATPase_UhpB-NarQ-NarX-like"/>
    <property type="match status" value="1"/>
</dbReference>